<dbReference type="PROSITE" id="PS01124">
    <property type="entry name" value="HTH_ARAC_FAMILY_2"/>
    <property type="match status" value="1"/>
</dbReference>
<dbReference type="RefSeq" id="WP_345590277.1">
    <property type="nucleotide sequence ID" value="NZ_BAABJG010000022.1"/>
</dbReference>
<dbReference type="InterPro" id="IPR020449">
    <property type="entry name" value="Tscrpt_reg_AraC-type_HTH"/>
</dbReference>
<evidence type="ECO:0000256" key="1">
    <source>
        <dbReference type="ARBA" id="ARBA00023015"/>
    </source>
</evidence>
<dbReference type="SUPFAM" id="SSF51215">
    <property type="entry name" value="Regulatory protein AraC"/>
    <property type="match status" value="1"/>
</dbReference>
<feature type="compositionally biased region" description="Polar residues" evidence="4">
    <location>
        <begin position="270"/>
        <end position="283"/>
    </location>
</feature>
<organism evidence="6 7">
    <name type="scientific">Paenibacillus vulneris</name>
    <dbReference type="NCBI Taxonomy" id="1133364"/>
    <lineage>
        <taxon>Bacteria</taxon>
        <taxon>Bacillati</taxon>
        <taxon>Bacillota</taxon>
        <taxon>Bacilli</taxon>
        <taxon>Bacillales</taxon>
        <taxon>Paenibacillaceae</taxon>
        <taxon>Paenibacillus</taxon>
    </lineage>
</organism>
<dbReference type="InterPro" id="IPR018062">
    <property type="entry name" value="HTH_AraC-typ_CS"/>
</dbReference>
<evidence type="ECO:0000256" key="2">
    <source>
        <dbReference type="ARBA" id="ARBA00023125"/>
    </source>
</evidence>
<dbReference type="InterPro" id="IPR037923">
    <property type="entry name" value="HTH-like"/>
</dbReference>
<dbReference type="InterPro" id="IPR018060">
    <property type="entry name" value="HTH_AraC"/>
</dbReference>
<dbReference type="Pfam" id="PF02311">
    <property type="entry name" value="AraC_binding"/>
    <property type="match status" value="1"/>
</dbReference>
<evidence type="ECO:0000313" key="7">
    <source>
        <dbReference type="Proteomes" id="UP001597180"/>
    </source>
</evidence>
<dbReference type="InterPro" id="IPR003313">
    <property type="entry name" value="AraC-bd"/>
</dbReference>
<dbReference type="SMART" id="SM00342">
    <property type="entry name" value="HTH_ARAC"/>
    <property type="match status" value="1"/>
</dbReference>
<feature type="region of interest" description="Disordered" evidence="4">
    <location>
        <begin position="263"/>
        <end position="283"/>
    </location>
</feature>
<sequence length="283" mass="32761">MQSQILSCGYSYHSQKFQTGHREKMKHYLFRLQTEGFCQAWVNGTMSGVETGDLLLYQPGDVYDLKIDEHTNKLGQTLISSGDYYIMCKGEWLEAWWRKSKKPQKVRIAAAERLLSLWRQIILEKRRIEDENKELSDYLLKALCLYIDRAITETRTLHGSSFLASRMKSFIEEHAILPFKVEDVAQHVGLSVSRAVHLFKECFGKTMIQYTLEIRLSTSIERMNYTDMTLEQIAETSGFGSYSYFHRVFREKYGISPKAFRMQQAAGEKNPSSPDANPHTPSL</sequence>
<comment type="caution">
    <text evidence="6">The sequence shown here is derived from an EMBL/GenBank/DDBJ whole genome shotgun (WGS) entry which is preliminary data.</text>
</comment>
<dbReference type="Pfam" id="PF12833">
    <property type="entry name" value="HTH_18"/>
    <property type="match status" value="1"/>
</dbReference>
<keyword evidence="7" id="KW-1185">Reference proteome</keyword>
<protein>
    <submittedName>
        <fullName evidence="6">Helix-turn-helix domain-containing protein</fullName>
    </submittedName>
</protein>
<keyword evidence="2" id="KW-0238">DNA-binding</keyword>
<evidence type="ECO:0000256" key="4">
    <source>
        <dbReference type="SAM" id="MobiDB-lite"/>
    </source>
</evidence>
<accession>A0ABW3URC4</accession>
<feature type="domain" description="HTH araC/xylS-type" evidence="5">
    <location>
        <begin position="165"/>
        <end position="263"/>
    </location>
</feature>
<dbReference type="SUPFAM" id="SSF46689">
    <property type="entry name" value="Homeodomain-like"/>
    <property type="match status" value="1"/>
</dbReference>
<dbReference type="PRINTS" id="PR00032">
    <property type="entry name" value="HTHARAC"/>
</dbReference>
<dbReference type="PANTHER" id="PTHR43280:SF2">
    <property type="entry name" value="HTH-TYPE TRANSCRIPTIONAL REGULATOR EXSA"/>
    <property type="match status" value="1"/>
</dbReference>
<gene>
    <name evidence="6" type="ORF">ACFQ4B_24520</name>
</gene>
<evidence type="ECO:0000259" key="5">
    <source>
        <dbReference type="PROSITE" id="PS01124"/>
    </source>
</evidence>
<reference evidence="7" key="1">
    <citation type="journal article" date="2019" name="Int. J. Syst. Evol. Microbiol.">
        <title>The Global Catalogue of Microorganisms (GCM) 10K type strain sequencing project: providing services to taxonomists for standard genome sequencing and annotation.</title>
        <authorList>
            <consortium name="The Broad Institute Genomics Platform"/>
            <consortium name="The Broad Institute Genome Sequencing Center for Infectious Disease"/>
            <person name="Wu L."/>
            <person name="Ma J."/>
        </authorList>
    </citation>
    <scope>NUCLEOTIDE SEQUENCE [LARGE SCALE GENOMIC DNA]</scope>
    <source>
        <strain evidence="7">CCUG 53270</strain>
    </source>
</reference>
<evidence type="ECO:0000256" key="3">
    <source>
        <dbReference type="ARBA" id="ARBA00023163"/>
    </source>
</evidence>
<proteinExistence type="predicted"/>
<keyword evidence="1" id="KW-0805">Transcription regulation</keyword>
<name>A0ABW3URC4_9BACL</name>
<dbReference type="PANTHER" id="PTHR43280">
    <property type="entry name" value="ARAC-FAMILY TRANSCRIPTIONAL REGULATOR"/>
    <property type="match status" value="1"/>
</dbReference>
<dbReference type="InterPro" id="IPR009057">
    <property type="entry name" value="Homeodomain-like_sf"/>
</dbReference>
<dbReference type="Gene3D" id="1.10.10.60">
    <property type="entry name" value="Homeodomain-like"/>
    <property type="match status" value="2"/>
</dbReference>
<dbReference type="Proteomes" id="UP001597180">
    <property type="component" value="Unassembled WGS sequence"/>
</dbReference>
<dbReference type="PROSITE" id="PS00041">
    <property type="entry name" value="HTH_ARAC_FAMILY_1"/>
    <property type="match status" value="1"/>
</dbReference>
<evidence type="ECO:0000313" key="6">
    <source>
        <dbReference type="EMBL" id="MFD1223288.1"/>
    </source>
</evidence>
<dbReference type="EMBL" id="JBHTLU010000034">
    <property type="protein sequence ID" value="MFD1223288.1"/>
    <property type="molecule type" value="Genomic_DNA"/>
</dbReference>
<keyword evidence="3" id="KW-0804">Transcription</keyword>